<organism evidence="1 2">
    <name type="scientific">Ancylostoma ceylanicum</name>
    <dbReference type="NCBI Taxonomy" id="53326"/>
    <lineage>
        <taxon>Eukaryota</taxon>
        <taxon>Metazoa</taxon>
        <taxon>Ecdysozoa</taxon>
        <taxon>Nematoda</taxon>
        <taxon>Chromadorea</taxon>
        <taxon>Rhabditida</taxon>
        <taxon>Rhabditina</taxon>
        <taxon>Rhabditomorpha</taxon>
        <taxon>Strongyloidea</taxon>
        <taxon>Ancylostomatidae</taxon>
        <taxon>Ancylostomatinae</taxon>
        <taxon>Ancylostoma</taxon>
    </lineage>
</organism>
<name>A0A016W900_9BILA</name>
<sequence>MQEADIKFRILASGVLEILNKYKRRRYCNMTREQWERFRQLREMTDDGSIRVTVSDKGGEFVIIPQALDREITDLHLSDATIYRQTVYWKS</sequence>
<protein>
    <submittedName>
        <fullName evidence="1">Uncharacterized protein</fullName>
    </submittedName>
</protein>
<dbReference type="AlphaFoldDB" id="A0A016W900"/>
<proteinExistence type="predicted"/>
<dbReference type="OrthoDB" id="5831138at2759"/>
<evidence type="ECO:0000313" key="2">
    <source>
        <dbReference type="Proteomes" id="UP000024635"/>
    </source>
</evidence>
<reference evidence="2" key="1">
    <citation type="journal article" date="2015" name="Nat. Genet.">
        <title>The genome and transcriptome of the zoonotic hookworm Ancylostoma ceylanicum identify infection-specific gene families.</title>
        <authorList>
            <person name="Schwarz E.M."/>
            <person name="Hu Y."/>
            <person name="Antoshechkin I."/>
            <person name="Miller M.M."/>
            <person name="Sternberg P.W."/>
            <person name="Aroian R.V."/>
        </authorList>
    </citation>
    <scope>NUCLEOTIDE SEQUENCE</scope>
    <source>
        <strain evidence="2">HY135</strain>
    </source>
</reference>
<gene>
    <name evidence="1" type="primary">Acey_s0940.g3141</name>
    <name evidence="1" type="ORF">Y032_0940g3141</name>
</gene>
<keyword evidence="2" id="KW-1185">Reference proteome</keyword>
<comment type="caution">
    <text evidence="1">The sequence shown here is derived from an EMBL/GenBank/DDBJ whole genome shotgun (WGS) entry which is preliminary data.</text>
</comment>
<accession>A0A016W900</accession>
<evidence type="ECO:0000313" key="1">
    <source>
        <dbReference type="EMBL" id="EYC36046.1"/>
    </source>
</evidence>
<dbReference type="Proteomes" id="UP000024635">
    <property type="component" value="Unassembled WGS sequence"/>
</dbReference>
<dbReference type="EMBL" id="JARK01000540">
    <property type="protein sequence ID" value="EYC36046.1"/>
    <property type="molecule type" value="Genomic_DNA"/>
</dbReference>